<dbReference type="Gene3D" id="1.20.1560.10">
    <property type="entry name" value="ABC transporter type 1, transmembrane domain"/>
    <property type="match status" value="1"/>
</dbReference>
<accession>B7KM06</accession>
<dbReference type="HOGENOM" id="CLU_000604_84_3_3"/>
<reference evidence="11" key="1">
    <citation type="journal article" date="2011" name="MBio">
        <title>Novel metabolic attributes of the genus Cyanothece, comprising a group of unicellular nitrogen-fixing Cyanobacteria.</title>
        <authorList>
            <person name="Bandyopadhyay A."/>
            <person name="Elvitigala T."/>
            <person name="Welsh E."/>
            <person name="Stockel J."/>
            <person name="Liberton M."/>
            <person name="Min H."/>
            <person name="Sherman L.A."/>
            <person name="Pakrasi H.B."/>
        </authorList>
    </citation>
    <scope>NUCLEOTIDE SEQUENCE [LARGE SCALE GENOMIC DNA]</scope>
    <source>
        <strain evidence="11">PCC 7424</strain>
        <plasmid evidence="11">pP742401</plasmid>
    </source>
</reference>
<comment type="subcellular location">
    <subcellularLocation>
        <location evidence="1">Cell membrane</location>
        <topology evidence="1">Multi-pass membrane protein</topology>
    </subcellularLocation>
</comment>
<keyword evidence="3" id="KW-0547">Nucleotide-binding</keyword>
<dbReference type="PANTHER" id="PTHR24221:SF423">
    <property type="entry name" value="ABC TRANSPORTER"/>
    <property type="match status" value="1"/>
</dbReference>
<evidence type="ECO:0000256" key="1">
    <source>
        <dbReference type="ARBA" id="ARBA00004651"/>
    </source>
</evidence>
<evidence type="ECO:0000256" key="3">
    <source>
        <dbReference type="ARBA" id="ARBA00022741"/>
    </source>
</evidence>
<evidence type="ECO:0000256" key="7">
    <source>
        <dbReference type="SAM" id="Phobius"/>
    </source>
</evidence>
<keyword evidence="4" id="KW-0067">ATP-binding</keyword>
<dbReference type="InterPro" id="IPR039421">
    <property type="entry name" value="Type_1_exporter"/>
</dbReference>
<geneLocation type="plasmid" evidence="10 11">
    <name>pP742401</name>
</geneLocation>
<dbReference type="Pfam" id="PF00664">
    <property type="entry name" value="ABC_membrane"/>
    <property type="match status" value="1"/>
</dbReference>
<dbReference type="eggNOG" id="COG1132">
    <property type="taxonomic scope" value="Bacteria"/>
</dbReference>
<dbReference type="InterPro" id="IPR027417">
    <property type="entry name" value="P-loop_NTPase"/>
</dbReference>
<sequence length="632" mass="71839">MFWSNKTVSRLKSWQLLGHLITYAPRLYTIDCFFWILIFGLPAIPGLIIREFFNALTGKAFLGLTPYSILALLLTTAFVQIVVLFAGRLTKTQHRFIISSLVRHNLWEQIFNRPSPESLVIPGKENSSISSGEAITYFRDDVDQIEDNIAVISEITGSGLFALGSLAILFSVNARITLFFFLPLMGITVIVRQAEQKIKQYRRASRQATEQVTGLVGEIFTGVQAIKVAGAESFLLNHFAKLNDHRRQMMVRDQLLSAFLNSLFQNTLSFGTGLILLFASQLMHSGQQQLTVGDFALFVYNLAFISDFLHFFGQVIALFKQTEVSFERLSAFLPDTSPNVLVTHKPLYLGNFWENQPKLPPIRQPNLQESERLEELRIENLTYYYPNSNQGIENINLTIQRGSFTVISGSVGSGKTTLLRVLLGLLPKAKGDIYWNQQLIQNPDQFFIPPRSAYTPQIPQLFSNTLEANILLGLDKEETDLIQAIKQAVFDRDLAKMPQGLDTWVGTRGVRLSGGQIQRVAAARMFIRQPELLVFDDLSSSLDVQTEHQLWQRLFKGYSQKSADTKNWHPTCLIVSYRRSILRRADQIVVLKKGKIIAKGKLEYLLKNCEEMQKLWNYKQEKGRSQEVKEKS</sequence>
<feature type="transmembrane region" description="Helical" evidence="7">
    <location>
        <begin position="69"/>
        <end position="87"/>
    </location>
</feature>
<dbReference type="GO" id="GO:0140359">
    <property type="term" value="F:ABC-type transporter activity"/>
    <property type="evidence" value="ECO:0007669"/>
    <property type="project" value="InterPro"/>
</dbReference>
<keyword evidence="5 7" id="KW-1133">Transmembrane helix</keyword>
<feature type="domain" description="ABC transmembrane type-1" evidence="9">
    <location>
        <begin position="33"/>
        <end position="321"/>
    </location>
</feature>
<dbReference type="GO" id="GO:0005524">
    <property type="term" value="F:ATP binding"/>
    <property type="evidence" value="ECO:0007669"/>
    <property type="project" value="UniProtKB-KW"/>
</dbReference>
<dbReference type="EMBL" id="CP001292">
    <property type="protein sequence ID" value="ACK73828.1"/>
    <property type="molecule type" value="Genomic_DNA"/>
</dbReference>
<keyword evidence="11" id="KW-1185">Reference proteome</keyword>
<protein>
    <submittedName>
        <fullName evidence="10">ABC transporter related</fullName>
    </submittedName>
</protein>
<evidence type="ECO:0000256" key="2">
    <source>
        <dbReference type="ARBA" id="ARBA00022692"/>
    </source>
</evidence>
<dbReference type="GO" id="GO:0005886">
    <property type="term" value="C:plasma membrane"/>
    <property type="evidence" value="ECO:0007669"/>
    <property type="project" value="UniProtKB-SubCell"/>
</dbReference>
<keyword evidence="2 7" id="KW-0812">Transmembrane</keyword>
<keyword evidence="10" id="KW-0614">Plasmid</keyword>
<name>B7KM06_GLOC7</name>
<evidence type="ECO:0000256" key="5">
    <source>
        <dbReference type="ARBA" id="ARBA00022989"/>
    </source>
</evidence>
<dbReference type="InterPro" id="IPR003593">
    <property type="entry name" value="AAA+_ATPase"/>
</dbReference>
<evidence type="ECO:0000259" key="9">
    <source>
        <dbReference type="PROSITE" id="PS50929"/>
    </source>
</evidence>
<dbReference type="PANTHER" id="PTHR24221">
    <property type="entry name" value="ATP-BINDING CASSETTE SUB-FAMILY B"/>
    <property type="match status" value="1"/>
</dbReference>
<feature type="transmembrane region" description="Helical" evidence="7">
    <location>
        <begin position="298"/>
        <end position="319"/>
    </location>
</feature>
<keyword evidence="6 7" id="KW-0472">Membrane</keyword>
<evidence type="ECO:0000259" key="8">
    <source>
        <dbReference type="PROSITE" id="PS50893"/>
    </source>
</evidence>
<dbReference type="PROSITE" id="PS50929">
    <property type="entry name" value="ABC_TM1F"/>
    <property type="match status" value="1"/>
</dbReference>
<dbReference type="InterPro" id="IPR036640">
    <property type="entry name" value="ABC1_TM_sf"/>
</dbReference>
<organism evidence="10 11">
    <name type="scientific">Gloeothece citriformis (strain PCC 7424)</name>
    <name type="common">Cyanothece sp. (strain PCC 7424)</name>
    <dbReference type="NCBI Taxonomy" id="65393"/>
    <lineage>
        <taxon>Bacteria</taxon>
        <taxon>Bacillati</taxon>
        <taxon>Cyanobacteriota</taxon>
        <taxon>Cyanophyceae</taxon>
        <taxon>Oscillatoriophycideae</taxon>
        <taxon>Chroococcales</taxon>
        <taxon>Aphanothecaceae</taxon>
        <taxon>Gloeothece</taxon>
        <taxon>Gloeothece citriformis</taxon>
    </lineage>
</organism>
<feature type="transmembrane region" description="Helical" evidence="7">
    <location>
        <begin position="149"/>
        <end position="170"/>
    </location>
</feature>
<feature type="transmembrane region" description="Helical" evidence="7">
    <location>
        <begin position="27"/>
        <end position="49"/>
    </location>
</feature>
<dbReference type="Proteomes" id="UP000002384">
    <property type="component" value="Plasmid pP742401"/>
</dbReference>
<evidence type="ECO:0000256" key="6">
    <source>
        <dbReference type="ARBA" id="ARBA00023136"/>
    </source>
</evidence>
<dbReference type="KEGG" id="cyc:PCC7424_5763"/>
<dbReference type="InterPro" id="IPR003439">
    <property type="entry name" value="ABC_transporter-like_ATP-bd"/>
</dbReference>
<dbReference type="PROSITE" id="PS50893">
    <property type="entry name" value="ABC_TRANSPORTER_2"/>
    <property type="match status" value="1"/>
</dbReference>
<dbReference type="CDD" id="cd07346">
    <property type="entry name" value="ABC_6TM_exporters"/>
    <property type="match status" value="1"/>
</dbReference>
<dbReference type="Pfam" id="PF00005">
    <property type="entry name" value="ABC_tran"/>
    <property type="match status" value="1"/>
</dbReference>
<dbReference type="SUPFAM" id="SSF90123">
    <property type="entry name" value="ABC transporter transmembrane region"/>
    <property type="match status" value="1"/>
</dbReference>
<feature type="domain" description="ABC transporter" evidence="8">
    <location>
        <begin position="376"/>
        <end position="618"/>
    </location>
</feature>
<dbReference type="RefSeq" id="WP_012599729.1">
    <property type="nucleotide sequence ID" value="NC_011738.1"/>
</dbReference>
<dbReference type="GO" id="GO:0016887">
    <property type="term" value="F:ATP hydrolysis activity"/>
    <property type="evidence" value="ECO:0007669"/>
    <property type="project" value="InterPro"/>
</dbReference>
<feature type="transmembrane region" description="Helical" evidence="7">
    <location>
        <begin position="255"/>
        <end position="278"/>
    </location>
</feature>
<dbReference type="InterPro" id="IPR011527">
    <property type="entry name" value="ABC1_TM_dom"/>
</dbReference>
<dbReference type="SMART" id="SM00382">
    <property type="entry name" value="AAA"/>
    <property type="match status" value="1"/>
</dbReference>
<evidence type="ECO:0000256" key="4">
    <source>
        <dbReference type="ARBA" id="ARBA00022840"/>
    </source>
</evidence>
<evidence type="ECO:0000313" key="10">
    <source>
        <dbReference type="EMBL" id="ACK73828.1"/>
    </source>
</evidence>
<gene>
    <name evidence="10" type="ordered locus">PCC7424_5763</name>
</gene>
<evidence type="ECO:0000313" key="11">
    <source>
        <dbReference type="Proteomes" id="UP000002384"/>
    </source>
</evidence>
<dbReference type="AlphaFoldDB" id="B7KM06"/>
<proteinExistence type="predicted"/>
<feature type="transmembrane region" description="Helical" evidence="7">
    <location>
        <begin position="176"/>
        <end position="194"/>
    </location>
</feature>
<dbReference type="SUPFAM" id="SSF52540">
    <property type="entry name" value="P-loop containing nucleoside triphosphate hydrolases"/>
    <property type="match status" value="1"/>
</dbReference>
<dbReference type="Gene3D" id="3.40.50.300">
    <property type="entry name" value="P-loop containing nucleotide triphosphate hydrolases"/>
    <property type="match status" value="1"/>
</dbReference>
<dbReference type="OrthoDB" id="9762778at2"/>